<reference evidence="2 3" key="1">
    <citation type="journal article" date="2024" name="J Genomics">
        <title>Draft genome sequencing and assembly of Favolaschia claudopus CIRM-BRFM 2984 isolated from oak limbs.</title>
        <authorList>
            <person name="Navarro D."/>
            <person name="Drula E."/>
            <person name="Chaduli D."/>
            <person name="Cazenave R."/>
            <person name="Ahrendt S."/>
            <person name="Wang J."/>
            <person name="Lipzen A."/>
            <person name="Daum C."/>
            <person name="Barry K."/>
            <person name="Grigoriev I.V."/>
            <person name="Favel A."/>
            <person name="Rosso M.N."/>
            <person name="Martin F."/>
        </authorList>
    </citation>
    <scope>NUCLEOTIDE SEQUENCE [LARGE SCALE GENOMIC DNA]</scope>
    <source>
        <strain evidence="2 3">CIRM-BRFM 2984</strain>
    </source>
</reference>
<dbReference type="PANTHER" id="PTHR23257">
    <property type="entry name" value="SERINE-THREONINE PROTEIN KINASE"/>
    <property type="match status" value="1"/>
</dbReference>
<dbReference type="GO" id="GO:0005524">
    <property type="term" value="F:ATP binding"/>
    <property type="evidence" value="ECO:0007669"/>
    <property type="project" value="InterPro"/>
</dbReference>
<dbReference type="AlphaFoldDB" id="A0AAV9ZEE7"/>
<dbReference type="InterPro" id="IPR050167">
    <property type="entry name" value="Ser_Thr_protein_kinase"/>
</dbReference>
<feature type="domain" description="Protein kinase" evidence="1">
    <location>
        <begin position="86"/>
        <end position="357"/>
    </location>
</feature>
<dbReference type="InterPro" id="IPR001245">
    <property type="entry name" value="Ser-Thr/Tyr_kinase_cat_dom"/>
</dbReference>
<organism evidence="2 3">
    <name type="scientific">Favolaschia claudopus</name>
    <dbReference type="NCBI Taxonomy" id="2862362"/>
    <lineage>
        <taxon>Eukaryota</taxon>
        <taxon>Fungi</taxon>
        <taxon>Dikarya</taxon>
        <taxon>Basidiomycota</taxon>
        <taxon>Agaricomycotina</taxon>
        <taxon>Agaricomycetes</taxon>
        <taxon>Agaricomycetidae</taxon>
        <taxon>Agaricales</taxon>
        <taxon>Marasmiineae</taxon>
        <taxon>Mycenaceae</taxon>
        <taxon>Favolaschia</taxon>
    </lineage>
</organism>
<dbReference type="InterPro" id="IPR000719">
    <property type="entry name" value="Prot_kinase_dom"/>
</dbReference>
<dbReference type="GO" id="GO:0007165">
    <property type="term" value="P:signal transduction"/>
    <property type="evidence" value="ECO:0007669"/>
    <property type="project" value="TreeGrafter"/>
</dbReference>
<proteinExistence type="predicted"/>
<keyword evidence="2" id="KW-0418">Kinase</keyword>
<dbReference type="Proteomes" id="UP001362999">
    <property type="component" value="Unassembled WGS sequence"/>
</dbReference>
<dbReference type="GO" id="GO:0005737">
    <property type="term" value="C:cytoplasm"/>
    <property type="evidence" value="ECO:0007669"/>
    <property type="project" value="TreeGrafter"/>
</dbReference>
<comment type="caution">
    <text evidence="2">The sequence shown here is derived from an EMBL/GenBank/DDBJ whole genome shotgun (WGS) entry which is preliminary data.</text>
</comment>
<keyword evidence="3" id="KW-1185">Reference proteome</keyword>
<evidence type="ECO:0000313" key="3">
    <source>
        <dbReference type="Proteomes" id="UP001362999"/>
    </source>
</evidence>
<evidence type="ECO:0000313" key="2">
    <source>
        <dbReference type="EMBL" id="KAK6978302.1"/>
    </source>
</evidence>
<dbReference type="GO" id="GO:0004672">
    <property type="term" value="F:protein kinase activity"/>
    <property type="evidence" value="ECO:0007669"/>
    <property type="project" value="InterPro"/>
</dbReference>
<sequence>MRKSKIFQDIPRYPKTGFSLGLNPFQRGFNSQAITEDALQSRSRDIQSIKSLMQQMMTGLGSANTNFPSWRDLQNLQFENLDSNNFTLIGQYPSSMSNAVETYEGIYLGRDKVAIKVVRSVAANEASFCRLKRECNVWKRLWDIDRGKHLLPYFGFWQTDEAFPHLVSPWPANGNALAYVKQMGNKADYAGLVKGVAVGVGIVHGIGVAHGDIKASNVAIDMWGNPLISDFGLFRIVEDITGVPFTESRGASDSYRWFAPEVCADQGVLSLSSDVYAYGMTVLELFTHARPYSDIKHTLEVVIRAARGEQPLRPMDNNVLTRGLDDELWGLLTRCWAIIPEERPTIQSVLDIFGALYSPTQNRG</sequence>
<name>A0AAV9ZEE7_9AGAR</name>
<keyword evidence="2" id="KW-0808">Transferase</keyword>
<gene>
    <name evidence="2" type="ORF">R3P38DRAFT_3376823</name>
</gene>
<dbReference type="Pfam" id="PF07714">
    <property type="entry name" value="PK_Tyr_Ser-Thr"/>
    <property type="match status" value="1"/>
</dbReference>
<dbReference type="InterPro" id="IPR011009">
    <property type="entry name" value="Kinase-like_dom_sf"/>
</dbReference>
<evidence type="ECO:0000259" key="1">
    <source>
        <dbReference type="PROSITE" id="PS50011"/>
    </source>
</evidence>
<dbReference type="SUPFAM" id="SSF56112">
    <property type="entry name" value="Protein kinase-like (PK-like)"/>
    <property type="match status" value="1"/>
</dbReference>
<accession>A0AAV9ZEE7</accession>
<dbReference type="Gene3D" id="1.10.510.10">
    <property type="entry name" value="Transferase(Phosphotransferase) domain 1"/>
    <property type="match status" value="1"/>
</dbReference>
<dbReference type="EMBL" id="JAWWNJ010000160">
    <property type="protein sequence ID" value="KAK6978302.1"/>
    <property type="molecule type" value="Genomic_DNA"/>
</dbReference>
<dbReference type="SMART" id="SM00220">
    <property type="entry name" value="S_TKc"/>
    <property type="match status" value="1"/>
</dbReference>
<dbReference type="PROSITE" id="PS50011">
    <property type="entry name" value="PROTEIN_KINASE_DOM"/>
    <property type="match status" value="1"/>
</dbReference>
<protein>
    <submittedName>
        <fullName evidence="2">Kinase-like domain-containing protein</fullName>
    </submittedName>
</protein>